<accession>G7JIQ7</accession>
<organism evidence="2 4">
    <name type="scientific">Medicago truncatula</name>
    <name type="common">Barrel medic</name>
    <name type="synonym">Medicago tribuloides</name>
    <dbReference type="NCBI Taxonomy" id="3880"/>
    <lineage>
        <taxon>Eukaryota</taxon>
        <taxon>Viridiplantae</taxon>
        <taxon>Streptophyta</taxon>
        <taxon>Embryophyta</taxon>
        <taxon>Tracheophyta</taxon>
        <taxon>Spermatophyta</taxon>
        <taxon>Magnoliopsida</taxon>
        <taxon>eudicotyledons</taxon>
        <taxon>Gunneridae</taxon>
        <taxon>Pentapetalae</taxon>
        <taxon>rosids</taxon>
        <taxon>fabids</taxon>
        <taxon>Fabales</taxon>
        <taxon>Fabaceae</taxon>
        <taxon>Papilionoideae</taxon>
        <taxon>50 kb inversion clade</taxon>
        <taxon>NPAAA clade</taxon>
        <taxon>Hologalegina</taxon>
        <taxon>IRL clade</taxon>
        <taxon>Trifolieae</taxon>
        <taxon>Medicago</taxon>
    </lineage>
</organism>
<evidence type="ECO:0000313" key="2">
    <source>
        <dbReference type="EMBL" id="AES90047.1"/>
    </source>
</evidence>
<dbReference type="EnsemblPlants" id="AES90047">
    <property type="protein sequence ID" value="AES90047"/>
    <property type="gene ID" value="MTR_4g083550"/>
</dbReference>
<dbReference type="HOGENOM" id="CLU_2725986_0_0_1"/>
<sequence>MSVPTWHNLPLIHNNTCSMYHWPPYIILDTFPTSSTATFQTPNWKHPSNKSNSTSIMEERYRDNYPLENVEK</sequence>
<feature type="region of interest" description="Disordered" evidence="1">
    <location>
        <begin position="39"/>
        <end position="72"/>
    </location>
</feature>
<reference evidence="3" key="3">
    <citation type="submission" date="2015-04" db="UniProtKB">
        <authorList>
            <consortium name="EnsemblPlants"/>
        </authorList>
    </citation>
    <scope>IDENTIFICATION</scope>
    <source>
        <strain evidence="3">cv. Jemalong A17</strain>
    </source>
</reference>
<feature type="compositionally biased region" description="Basic and acidic residues" evidence="1">
    <location>
        <begin position="57"/>
        <end position="72"/>
    </location>
</feature>
<dbReference type="EMBL" id="CM001220">
    <property type="protein sequence ID" value="AES90047.1"/>
    <property type="molecule type" value="Genomic_DNA"/>
</dbReference>
<keyword evidence="4" id="KW-1185">Reference proteome</keyword>
<dbReference type="PaxDb" id="3880-AES90047"/>
<dbReference type="Proteomes" id="UP000002051">
    <property type="component" value="Chromosome 4"/>
</dbReference>
<reference evidence="2 4" key="2">
    <citation type="journal article" date="2014" name="BMC Genomics">
        <title>An improved genome release (version Mt4.0) for the model legume Medicago truncatula.</title>
        <authorList>
            <person name="Tang H."/>
            <person name="Krishnakumar V."/>
            <person name="Bidwell S."/>
            <person name="Rosen B."/>
            <person name="Chan A."/>
            <person name="Zhou S."/>
            <person name="Gentzbittel L."/>
            <person name="Childs K.L."/>
            <person name="Yandell M."/>
            <person name="Gundlach H."/>
            <person name="Mayer K.F."/>
            <person name="Schwartz D.C."/>
            <person name="Town C.D."/>
        </authorList>
    </citation>
    <scope>GENOME REANNOTATION</scope>
    <source>
        <strain evidence="3 4">cv. Jemalong A17</strain>
    </source>
</reference>
<evidence type="ECO:0000313" key="3">
    <source>
        <dbReference type="EnsemblPlants" id="AES90047"/>
    </source>
</evidence>
<evidence type="ECO:0000256" key="1">
    <source>
        <dbReference type="SAM" id="MobiDB-lite"/>
    </source>
</evidence>
<protein>
    <submittedName>
        <fullName evidence="2 3">Uncharacterized protein</fullName>
    </submittedName>
</protein>
<name>G7JIQ7_MEDTR</name>
<proteinExistence type="predicted"/>
<dbReference type="AlphaFoldDB" id="G7JIQ7"/>
<reference evidence="2 4" key="1">
    <citation type="journal article" date="2011" name="Nature">
        <title>The Medicago genome provides insight into the evolution of rhizobial symbioses.</title>
        <authorList>
            <person name="Young N.D."/>
            <person name="Debelle F."/>
            <person name="Oldroyd G.E."/>
            <person name="Geurts R."/>
            <person name="Cannon S.B."/>
            <person name="Udvardi M.K."/>
            <person name="Benedito V.A."/>
            <person name="Mayer K.F."/>
            <person name="Gouzy J."/>
            <person name="Schoof H."/>
            <person name="Van de Peer Y."/>
            <person name="Proost S."/>
            <person name="Cook D.R."/>
            <person name="Meyers B.C."/>
            <person name="Spannagl M."/>
            <person name="Cheung F."/>
            <person name="De Mita S."/>
            <person name="Krishnakumar V."/>
            <person name="Gundlach H."/>
            <person name="Zhou S."/>
            <person name="Mudge J."/>
            <person name="Bharti A.K."/>
            <person name="Murray J.D."/>
            <person name="Naoumkina M.A."/>
            <person name="Rosen B."/>
            <person name="Silverstein K.A."/>
            <person name="Tang H."/>
            <person name="Rombauts S."/>
            <person name="Zhao P.X."/>
            <person name="Zhou P."/>
            <person name="Barbe V."/>
            <person name="Bardou P."/>
            <person name="Bechner M."/>
            <person name="Bellec A."/>
            <person name="Berger A."/>
            <person name="Berges H."/>
            <person name="Bidwell S."/>
            <person name="Bisseling T."/>
            <person name="Choisne N."/>
            <person name="Couloux A."/>
            <person name="Denny R."/>
            <person name="Deshpande S."/>
            <person name="Dai X."/>
            <person name="Doyle J.J."/>
            <person name="Dudez A.M."/>
            <person name="Farmer A.D."/>
            <person name="Fouteau S."/>
            <person name="Franken C."/>
            <person name="Gibelin C."/>
            <person name="Gish J."/>
            <person name="Goldstein S."/>
            <person name="Gonzalez A.J."/>
            <person name="Green P.J."/>
            <person name="Hallab A."/>
            <person name="Hartog M."/>
            <person name="Hua A."/>
            <person name="Humphray S.J."/>
            <person name="Jeong D.H."/>
            <person name="Jing Y."/>
            <person name="Jocker A."/>
            <person name="Kenton S.M."/>
            <person name="Kim D.J."/>
            <person name="Klee K."/>
            <person name="Lai H."/>
            <person name="Lang C."/>
            <person name="Lin S."/>
            <person name="Macmil S.L."/>
            <person name="Magdelenat G."/>
            <person name="Matthews L."/>
            <person name="McCorrison J."/>
            <person name="Monaghan E.L."/>
            <person name="Mun J.H."/>
            <person name="Najar F.Z."/>
            <person name="Nicholson C."/>
            <person name="Noirot C."/>
            <person name="O'Bleness M."/>
            <person name="Paule C.R."/>
            <person name="Poulain J."/>
            <person name="Prion F."/>
            <person name="Qin B."/>
            <person name="Qu C."/>
            <person name="Retzel E.F."/>
            <person name="Riddle C."/>
            <person name="Sallet E."/>
            <person name="Samain S."/>
            <person name="Samson N."/>
            <person name="Sanders I."/>
            <person name="Saurat O."/>
            <person name="Scarpelli C."/>
            <person name="Schiex T."/>
            <person name="Segurens B."/>
            <person name="Severin A.J."/>
            <person name="Sherrier D.J."/>
            <person name="Shi R."/>
            <person name="Sims S."/>
            <person name="Singer S.R."/>
            <person name="Sinharoy S."/>
            <person name="Sterck L."/>
            <person name="Viollet A."/>
            <person name="Wang B.B."/>
            <person name="Wang K."/>
            <person name="Wang M."/>
            <person name="Wang X."/>
            <person name="Warfsmann J."/>
            <person name="Weissenbach J."/>
            <person name="White D.D."/>
            <person name="White J.D."/>
            <person name="Wiley G.B."/>
            <person name="Wincker P."/>
            <person name="Xing Y."/>
            <person name="Yang L."/>
            <person name="Yao Z."/>
            <person name="Ying F."/>
            <person name="Zhai J."/>
            <person name="Zhou L."/>
            <person name="Zuber A."/>
            <person name="Denarie J."/>
            <person name="Dixon R.A."/>
            <person name="May G.D."/>
            <person name="Schwartz D.C."/>
            <person name="Rogers J."/>
            <person name="Quetier F."/>
            <person name="Town C.D."/>
            <person name="Roe B.A."/>
        </authorList>
    </citation>
    <scope>NUCLEOTIDE SEQUENCE [LARGE SCALE GENOMIC DNA]</scope>
    <source>
        <strain evidence="2">A17</strain>
        <strain evidence="3 4">cv. Jemalong A17</strain>
    </source>
</reference>
<evidence type="ECO:0000313" key="4">
    <source>
        <dbReference type="Proteomes" id="UP000002051"/>
    </source>
</evidence>
<gene>
    <name evidence="2" type="ordered locus">MTR_4g083550</name>
</gene>